<protein>
    <submittedName>
        <fullName evidence="1">Uncharacterized protein</fullName>
    </submittedName>
</protein>
<dbReference type="EMBL" id="LAZR01000051">
    <property type="protein sequence ID" value="KKN98636.1"/>
    <property type="molecule type" value="Genomic_DNA"/>
</dbReference>
<proteinExistence type="predicted"/>
<gene>
    <name evidence="1" type="ORF">LCGC14_0147480</name>
</gene>
<evidence type="ECO:0000313" key="1">
    <source>
        <dbReference type="EMBL" id="KKN98636.1"/>
    </source>
</evidence>
<dbReference type="AlphaFoldDB" id="A0A0F9XHQ4"/>
<sequence length="462" mass="51340">MPTTLYNVNTRDERGNPHLISGKILDWKYFEITESSFFFPTLNPKFTGYGADGVKYINGNQIATNLASWATETPHIHRGSAVKMPERFFVISTEREITIINSRSGNVWMRFIVHPLPSITTAVSAVPLYAPPPYGGGPIESPGVVHPRLFTAFADGVLAVLNSNTVLSIDSGFSGYQDYLDNYANSLTFIDFINDKVTSYAGGDPFTLPQVVIRYADNKIVNRNKLEGSTVIVLPLESPVGKESVRHPFFQADNWPAKGRASHGIFSYSIDENPYFILLRSFGITVLSRETRKHHLNIPGQVIKAVVNKKDGHLYFVYNQGNVSYLALWADWWKDLPKNTVPYKILMLTSDPQKTVVATDLVLLRNSLYISTNRGMIEATLDLSDQRMLFSSNNSGVSKTYTIDSTDSGIKKMTIDPTTGLLGIITTDAVHELNAINGRTVRRTDAADFGFSRLDRIVGVGQ</sequence>
<comment type="caution">
    <text evidence="1">The sequence shown here is derived from an EMBL/GenBank/DDBJ whole genome shotgun (WGS) entry which is preliminary data.</text>
</comment>
<organism evidence="1">
    <name type="scientific">marine sediment metagenome</name>
    <dbReference type="NCBI Taxonomy" id="412755"/>
    <lineage>
        <taxon>unclassified sequences</taxon>
        <taxon>metagenomes</taxon>
        <taxon>ecological metagenomes</taxon>
    </lineage>
</organism>
<reference evidence="1" key="1">
    <citation type="journal article" date="2015" name="Nature">
        <title>Complex archaea that bridge the gap between prokaryotes and eukaryotes.</title>
        <authorList>
            <person name="Spang A."/>
            <person name="Saw J.H."/>
            <person name="Jorgensen S.L."/>
            <person name="Zaremba-Niedzwiedzka K."/>
            <person name="Martijn J."/>
            <person name="Lind A.E."/>
            <person name="van Eijk R."/>
            <person name="Schleper C."/>
            <person name="Guy L."/>
            <person name="Ettema T.J."/>
        </authorList>
    </citation>
    <scope>NUCLEOTIDE SEQUENCE</scope>
</reference>
<name>A0A0F9XHQ4_9ZZZZ</name>
<accession>A0A0F9XHQ4</accession>